<keyword evidence="6" id="KW-0964">Secreted</keyword>
<dbReference type="GO" id="GO:0005576">
    <property type="term" value="C:extracellular region"/>
    <property type="evidence" value="ECO:0007669"/>
    <property type="project" value="UniProtKB-SubCell"/>
</dbReference>
<evidence type="ECO:0000256" key="9">
    <source>
        <dbReference type="ARBA" id="ARBA00023295"/>
    </source>
</evidence>
<dbReference type="SUPFAM" id="SSF49785">
    <property type="entry name" value="Galactose-binding domain-like"/>
    <property type="match status" value="1"/>
</dbReference>
<gene>
    <name evidence="17" type="ORF">AZF04_00110</name>
</gene>
<feature type="domain" description="Beta-mannosidase Ig-fold" evidence="14">
    <location>
        <begin position="737"/>
        <end position="818"/>
    </location>
</feature>
<dbReference type="OrthoDB" id="9801077at2"/>
<proteinExistence type="inferred from homology"/>
<evidence type="ECO:0000256" key="5">
    <source>
        <dbReference type="ARBA" id="ARBA00012754"/>
    </source>
</evidence>
<keyword evidence="7 17" id="KW-0378">Hydrolase</keyword>
<dbReference type="STRING" id="519424.AZF04_00110"/>
<evidence type="ECO:0000256" key="3">
    <source>
        <dbReference type="ARBA" id="ARBA00004740"/>
    </source>
</evidence>
<evidence type="ECO:0000256" key="2">
    <source>
        <dbReference type="ARBA" id="ARBA00004613"/>
    </source>
</evidence>
<comment type="catalytic activity">
    <reaction evidence="1">
        <text>Hydrolysis of terminal, non-reducing beta-D-mannose residues in beta-D-mannosides.</text>
        <dbReference type="EC" id="3.2.1.25"/>
    </reaction>
</comment>
<comment type="subunit">
    <text evidence="4">Homodimer.</text>
</comment>
<name>A0A161PKJ6_9BACI</name>
<evidence type="ECO:0000256" key="12">
    <source>
        <dbReference type="ARBA" id="ARBA00041614"/>
    </source>
</evidence>
<evidence type="ECO:0000259" key="15">
    <source>
        <dbReference type="Pfam" id="PF17786"/>
    </source>
</evidence>
<feature type="domain" description="Glycoside hydrolase family 2 immunoglobulin-like beta-sandwich" evidence="13">
    <location>
        <begin position="188"/>
        <end position="289"/>
    </location>
</feature>
<comment type="similarity">
    <text evidence="10">Belongs to the glycosyl hydrolase 2 family. Beta-mannosidase B subfamily.</text>
</comment>
<dbReference type="PANTHER" id="PTHR43730:SF1">
    <property type="entry name" value="BETA-MANNOSIDASE"/>
    <property type="match status" value="1"/>
</dbReference>
<dbReference type="InterPro" id="IPR050887">
    <property type="entry name" value="Beta-mannosidase_GH2"/>
</dbReference>
<evidence type="ECO:0000256" key="4">
    <source>
        <dbReference type="ARBA" id="ARBA00011738"/>
    </source>
</evidence>
<evidence type="ECO:0000256" key="10">
    <source>
        <dbReference type="ARBA" id="ARBA00038429"/>
    </source>
</evidence>
<evidence type="ECO:0000256" key="7">
    <source>
        <dbReference type="ARBA" id="ARBA00022801"/>
    </source>
</evidence>
<evidence type="ECO:0000256" key="8">
    <source>
        <dbReference type="ARBA" id="ARBA00023180"/>
    </source>
</evidence>
<dbReference type="InterPro" id="IPR036156">
    <property type="entry name" value="Beta-gal/glucu_dom_sf"/>
</dbReference>
<dbReference type="InterPro" id="IPR054593">
    <property type="entry name" value="Beta-mannosidase-like_N2"/>
</dbReference>
<organism evidence="17 18">
    <name type="scientific">Alkalihalobacillus trypoxylicola</name>
    <dbReference type="NCBI Taxonomy" id="519424"/>
    <lineage>
        <taxon>Bacteria</taxon>
        <taxon>Bacillati</taxon>
        <taxon>Bacillota</taxon>
        <taxon>Bacilli</taxon>
        <taxon>Bacillales</taxon>
        <taxon>Bacillaceae</taxon>
        <taxon>Alkalihalobacillus</taxon>
    </lineage>
</organism>
<accession>A0A161PKJ6</accession>
<evidence type="ECO:0000259" key="13">
    <source>
        <dbReference type="Pfam" id="PF00703"/>
    </source>
</evidence>
<dbReference type="Proteomes" id="UP000075806">
    <property type="component" value="Unassembled WGS sequence"/>
</dbReference>
<sequence length="820" mass="96643">MRQLSLNGQWDMKDTKDFNWKKATVPGSVFAELMKQGKMKDPFYRDDEKHVLEWASKDFEYKRTFMLEKSFNQYPNIFLQCKGIDTIASIYINGSLIQKTDNMHRTYEIYIKPHVKVGENEIHIILKSPLQYIEKKQSESYLWGAEDSIEGFPHIRKAHYMFGWDWGPKIPDSGIWKNINLIAKKKSFIHDVYIRQQHEEHQVTLISEWAISDVHQKMALEVKVTSPDGQIWKEVKELSALNGDTSITIQKPQLWYPNGYGKQPLYKVELKLYEGDEPLDEKIYQIGIRKISLIQEPDQWGESFKFEVNGISIFAMGANYIPEDNFVGRISKERTERLIQSCVNANFNMIRVWGGGFYPDDDFYELCDRYGLMVWQDFMFACAVYEWTDSFEESVIAEITDQVKRIRHHACLSLWCGNNEMEEAWSSWDFPKTAKLRADYLKQFEIIMPDLLKKLDPDTAYWLSSPSSGGGFEKPNDENSGDVHYWSVWHGQKPFTEYRKFYFRFCSEFGFQSFPSLKTVQSFTNPTDRNIFSQVMENHQKNGQANGKILYYLSENYLYPKDFNSLLYTSQILQAEAIKYAVEHWRRHRGRCMGSIYWQLNDCWPVASWSSIDYYGRWKALHYYAKTFYAPLLLSLCEDEDFVDIHLTNDHTYSHHNLQIKWYVKDHHSNLIRNGEFHTNITPLTAEKLSRIEVQEELKEYGKENIYVECELYNENAQLLQVKTCLFTKAKHFNFISPHIKHAIYENDDQYSIELSSRAFAKNVELDFADCDAIFSDNYFDLSADRKRLITIKKEELSKPLSLKEVETNLKIFSLFDISQ</sequence>
<dbReference type="EMBL" id="LTAO01000001">
    <property type="protein sequence ID" value="KYG34776.1"/>
    <property type="molecule type" value="Genomic_DNA"/>
</dbReference>
<evidence type="ECO:0000256" key="1">
    <source>
        <dbReference type="ARBA" id="ARBA00000829"/>
    </source>
</evidence>
<dbReference type="Gene3D" id="2.60.120.260">
    <property type="entry name" value="Galactose-binding domain-like"/>
    <property type="match status" value="1"/>
</dbReference>
<keyword evidence="9" id="KW-0326">Glycosidase</keyword>
<dbReference type="Pfam" id="PF00703">
    <property type="entry name" value="Glyco_hydro_2"/>
    <property type="match status" value="1"/>
</dbReference>
<comment type="subcellular location">
    <subcellularLocation>
        <location evidence="2">Secreted</location>
    </subcellularLocation>
</comment>
<dbReference type="Gene3D" id="2.60.40.10">
    <property type="entry name" value="Immunoglobulins"/>
    <property type="match status" value="3"/>
</dbReference>
<dbReference type="PANTHER" id="PTHR43730">
    <property type="entry name" value="BETA-MANNOSIDASE"/>
    <property type="match status" value="1"/>
</dbReference>
<dbReference type="GO" id="GO:0005975">
    <property type="term" value="P:carbohydrate metabolic process"/>
    <property type="evidence" value="ECO:0007669"/>
    <property type="project" value="InterPro"/>
</dbReference>
<keyword evidence="8" id="KW-0325">Glycoprotein</keyword>
<dbReference type="GO" id="GO:0004567">
    <property type="term" value="F:beta-mannosidase activity"/>
    <property type="evidence" value="ECO:0007669"/>
    <property type="project" value="UniProtKB-EC"/>
</dbReference>
<dbReference type="InterPro" id="IPR006102">
    <property type="entry name" value="Ig-like_GH2"/>
</dbReference>
<reference evidence="17" key="1">
    <citation type="submission" date="2016-02" db="EMBL/GenBank/DDBJ databases">
        <title>Genome sequence of Bacillus trypoxylicola KCTC 13244(T).</title>
        <authorList>
            <person name="Jeong H."/>
            <person name="Park S.-H."/>
            <person name="Choi S.-K."/>
        </authorList>
    </citation>
    <scope>NUCLEOTIDE SEQUENCE [LARGE SCALE GENOMIC DNA]</scope>
    <source>
        <strain evidence="17">KCTC 13244</strain>
    </source>
</reference>
<protein>
    <recommendedName>
        <fullName evidence="11">Beta-mannosidase B</fullName>
        <ecNumber evidence="5">3.2.1.25</ecNumber>
    </recommendedName>
    <alternativeName>
        <fullName evidence="12">Mannanase B</fullName>
    </alternativeName>
</protein>
<dbReference type="InterPro" id="IPR008979">
    <property type="entry name" value="Galactose-bd-like_sf"/>
</dbReference>
<dbReference type="InterPro" id="IPR013783">
    <property type="entry name" value="Ig-like_fold"/>
</dbReference>
<dbReference type="AlphaFoldDB" id="A0A161PKJ6"/>
<evidence type="ECO:0000313" key="17">
    <source>
        <dbReference type="EMBL" id="KYG34776.1"/>
    </source>
</evidence>
<comment type="pathway">
    <text evidence="3">Glycan metabolism; N-glycan degradation.</text>
</comment>
<dbReference type="InterPro" id="IPR017853">
    <property type="entry name" value="GH"/>
</dbReference>
<dbReference type="SUPFAM" id="SSF49303">
    <property type="entry name" value="beta-Galactosidase/glucuronidase domain"/>
    <property type="match status" value="3"/>
</dbReference>
<keyword evidence="18" id="KW-1185">Reference proteome</keyword>
<dbReference type="Pfam" id="PF22666">
    <property type="entry name" value="Glyco_hydro_2_N2"/>
    <property type="match status" value="1"/>
</dbReference>
<dbReference type="SUPFAM" id="SSF51445">
    <property type="entry name" value="(Trans)glycosidases"/>
    <property type="match status" value="1"/>
</dbReference>
<evidence type="ECO:0000259" key="14">
    <source>
        <dbReference type="Pfam" id="PF17753"/>
    </source>
</evidence>
<feature type="domain" description="Beta-mannosidase-like galactose-binding" evidence="16">
    <location>
        <begin position="10"/>
        <end position="177"/>
    </location>
</feature>
<dbReference type="GO" id="GO:0006516">
    <property type="term" value="P:glycoprotein catabolic process"/>
    <property type="evidence" value="ECO:0007669"/>
    <property type="project" value="TreeGrafter"/>
</dbReference>
<evidence type="ECO:0000256" key="11">
    <source>
        <dbReference type="ARBA" id="ARBA00041069"/>
    </source>
</evidence>
<feature type="domain" description="Mannosidase Ig/CBM-like" evidence="15">
    <location>
        <begin position="643"/>
        <end position="732"/>
    </location>
</feature>
<evidence type="ECO:0000259" key="16">
    <source>
        <dbReference type="Pfam" id="PF22666"/>
    </source>
</evidence>
<dbReference type="InterPro" id="IPR041625">
    <property type="entry name" value="Beta-mannosidase_Ig"/>
</dbReference>
<dbReference type="RefSeq" id="WP_061947017.1">
    <property type="nucleotide sequence ID" value="NZ_LTAO01000001.1"/>
</dbReference>
<dbReference type="Pfam" id="PF17753">
    <property type="entry name" value="Ig_mannosidase"/>
    <property type="match status" value="1"/>
</dbReference>
<dbReference type="Pfam" id="PF17786">
    <property type="entry name" value="Mannosidase_ig"/>
    <property type="match status" value="1"/>
</dbReference>
<evidence type="ECO:0000313" key="18">
    <source>
        <dbReference type="Proteomes" id="UP000075806"/>
    </source>
</evidence>
<evidence type="ECO:0000256" key="6">
    <source>
        <dbReference type="ARBA" id="ARBA00022525"/>
    </source>
</evidence>
<dbReference type="FunFam" id="3.20.20.80:FF:000050">
    <property type="entry name" value="Beta-mannosidase B"/>
    <property type="match status" value="1"/>
</dbReference>
<dbReference type="Gene3D" id="3.20.20.80">
    <property type="entry name" value="Glycosidases"/>
    <property type="match status" value="1"/>
</dbReference>
<dbReference type="InterPro" id="IPR041447">
    <property type="entry name" value="Mannosidase_ig"/>
</dbReference>
<comment type="caution">
    <text evidence="17">The sequence shown here is derived from an EMBL/GenBank/DDBJ whole genome shotgun (WGS) entry which is preliminary data.</text>
</comment>
<dbReference type="EC" id="3.2.1.25" evidence="5"/>